<dbReference type="PRINTS" id="PR00368">
    <property type="entry name" value="FADPNR"/>
</dbReference>
<dbReference type="Gene3D" id="2.40.30.10">
    <property type="entry name" value="Translation factors"/>
    <property type="match status" value="1"/>
</dbReference>
<dbReference type="EMBL" id="CP003597">
    <property type="protein sequence ID" value="AFY87008.1"/>
    <property type="molecule type" value="Genomic_DNA"/>
</dbReference>
<dbReference type="InterPro" id="IPR057661">
    <property type="entry name" value="RsdA/BaiN/AoA(So)_Rossmann"/>
</dbReference>
<dbReference type="InParanoid" id="K9TX85"/>
<dbReference type="InterPro" id="IPR004792">
    <property type="entry name" value="BaiN-like"/>
</dbReference>
<dbReference type="KEGG" id="cthe:Chro_1484"/>
<proteinExistence type="predicted"/>
<gene>
    <name evidence="5" type="ORF">Chro_1484</name>
</gene>
<dbReference type="OrthoDB" id="9773233at2"/>
<dbReference type="FunCoup" id="K9TX85">
    <property type="interactions" value="277"/>
</dbReference>
<evidence type="ECO:0000313" key="5">
    <source>
        <dbReference type="EMBL" id="AFY87008.1"/>
    </source>
</evidence>
<dbReference type="Proteomes" id="UP000010384">
    <property type="component" value="Chromosome"/>
</dbReference>
<dbReference type="Gene3D" id="3.50.50.60">
    <property type="entry name" value="FAD/NAD(P)-binding domain"/>
    <property type="match status" value="2"/>
</dbReference>
<feature type="chain" id="PRO_5003936902" evidence="2">
    <location>
        <begin position="23"/>
        <end position="458"/>
    </location>
</feature>
<dbReference type="Pfam" id="PF22780">
    <property type="entry name" value="HI0933_like_1st"/>
    <property type="match status" value="1"/>
</dbReference>
<dbReference type="RefSeq" id="WP_015153556.1">
    <property type="nucleotide sequence ID" value="NC_019695.1"/>
</dbReference>
<dbReference type="PROSITE" id="PS51257">
    <property type="entry name" value="PROKAR_LIPOPROTEIN"/>
    <property type="match status" value="1"/>
</dbReference>
<reference evidence="5 6" key="1">
    <citation type="submission" date="2012-06" db="EMBL/GenBank/DDBJ databases">
        <title>Finished chromosome of genome of Chroococcidiopsis thermalis PCC 7203.</title>
        <authorList>
            <consortium name="US DOE Joint Genome Institute"/>
            <person name="Gugger M."/>
            <person name="Coursin T."/>
            <person name="Rippka R."/>
            <person name="Tandeau De Marsac N."/>
            <person name="Huntemann M."/>
            <person name="Wei C.-L."/>
            <person name="Han J."/>
            <person name="Detter J.C."/>
            <person name="Han C."/>
            <person name="Tapia R."/>
            <person name="Davenport K."/>
            <person name="Daligault H."/>
            <person name="Erkkila T."/>
            <person name="Gu W."/>
            <person name="Munk A.C.C."/>
            <person name="Teshima H."/>
            <person name="Xu Y."/>
            <person name="Chain P."/>
            <person name="Chen A."/>
            <person name="Krypides N."/>
            <person name="Mavromatis K."/>
            <person name="Markowitz V."/>
            <person name="Szeto E."/>
            <person name="Ivanova N."/>
            <person name="Mikhailova N."/>
            <person name="Ovchinnikova G."/>
            <person name="Pagani I."/>
            <person name="Pati A."/>
            <person name="Goodwin L."/>
            <person name="Peters L."/>
            <person name="Pitluck S."/>
            <person name="Woyke T."/>
            <person name="Kerfeld C."/>
        </authorList>
    </citation>
    <scope>NUCLEOTIDE SEQUENCE [LARGE SCALE GENOMIC DNA]</scope>
    <source>
        <strain evidence="5 6">PCC 7203</strain>
    </source>
</reference>
<feature type="compositionally biased region" description="Basic and acidic residues" evidence="1">
    <location>
        <begin position="144"/>
        <end position="168"/>
    </location>
</feature>
<feature type="domain" description="RsdA/BaiN/AoA(So)-like Rossmann fold-like" evidence="3">
    <location>
        <begin position="4"/>
        <end position="141"/>
    </location>
</feature>
<evidence type="ECO:0000256" key="2">
    <source>
        <dbReference type="SAM" id="SignalP"/>
    </source>
</evidence>
<dbReference type="eggNOG" id="COG2081">
    <property type="taxonomic scope" value="Bacteria"/>
</dbReference>
<dbReference type="STRING" id="251229.Chro_1484"/>
<dbReference type="Pfam" id="PF03486">
    <property type="entry name" value="HI0933_like"/>
    <property type="match status" value="2"/>
</dbReference>
<dbReference type="NCBIfam" id="TIGR00275">
    <property type="entry name" value="aminoacetone oxidase family FAD-binding enzyme"/>
    <property type="match status" value="1"/>
</dbReference>
<evidence type="ECO:0000259" key="3">
    <source>
        <dbReference type="Pfam" id="PF03486"/>
    </source>
</evidence>
<name>K9TX85_CHRTP</name>
<feature type="domain" description="RsdA/BaiN/AoA(So)-like insert" evidence="4">
    <location>
        <begin position="227"/>
        <end position="392"/>
    </location>
</feature>
<protein>
    <submittedName>
        <fullName evidence="5">HI0933 family protein</fullName>
    </submittedName>
</protein>
<dbReference type="PATRIC" id="fig|251229.3.peg.1749"/>
<dbReference type="AlphaFoldDB" id="K9TX85"/>
<keyword evidence="6" id="KW-1185">Reference proteome</keyword>
<dbReference type="InterPro" id="IPR055178">
    <property type="entry name" value="RsdA/BaiN/AoA(So)-like_dom"/>
</dbReference>
<feature type="domain" description="RsdA/BaiN/AoA(So)-like Rossmann fold-like" evidence="3">
    <location>
        <begin position="186"/>
        <end position="445"/>
    </location>
</feature>
<evidence type="ECO:0000259" key="4">
    <source>
        <dbReference type="Pfam" id="PF22780"/>
    </source>
</evidence>
<feature type="region of interest" description="Disordered" evidence="1">
    <location>
        <begin position="142"/>
        <end position="170"/>
    </location>
</feature>
<evidence type="ECO:0000313" key="6">
    <source>
        <dbReference type="Proteomes" id="UP000010384"/>
    </source>
</evidence>
<evidence type="ECO:0000256" key="1">
    <source>
        <dbReference type="SAM" id="MobiDB-lite"/>
    </source>
</evidence>
<dbReference type="SUPFAM" id="SSF51905">
    <property type="entry name" value="FAD/NAD(P)-binding domain"/>
    <property type="match status" value="1"/>
</dbReference>
<feature type="signal peptide" evidence="2">
    <location>
        <begin position="1"/>
        <end position="22"/>
    </location>
</feature>
<keyword evidence="2" id="KW-0732">Signal</keyword>
<dbReference type="HOGENOM" id="CLU_025174_0_1_3"/>
<dbReference type="PANTHER" id="PTHR42887">
    <property type="entry name" value="OS12G0638800 PROTEIN"/>
    <property type="match status" value="1"/>
</dbReference>
<organism evidence="5 6">
    <name type="scientific">Chroococcidiopsis thermalis (strain PCC 7203)</name>
    <dbReference type="NCBI Taxonomy" id="251229"/>
    <lineage>
        <taxon>Bacteria</taxon>
        <taxon>Bacillati</taxon>
        <taxon>Cyanobacteriota</taxon>
        <taxon>Cyanophyceae</taxon>
        <taxon>Chroococcidiopsidales</taxon>
        <taxon>Chroococcidiopsidaceae</taxon>
        <taxon>Chroococcidiopsis</taxon>
    </lineage>
</organism>
<accession>K9TX85</accession>
<dbReference type="PANTHER" id="PTHR42887:SF2">
    <property type="entry name" value="OS12G0638800 PROTEIN"/>
    <property type="match status" value="1"/>
</dbReference>
<dbReference type="InterPro" id="IPR036188">
    <property type="entry name" value="FAD/NAD-bd_sf"/>
</dbReference>
<dbReference type="SUPFAM" id="SSF160996">
    <property type="entry name" value="HI0933 insert domain-like"/>
    <property type="match status" value="1"/>
</dbReference>
<sequence>MQLKVIVIGGGAAGFFSAIACAENHPHTQVTLLEAGRQPLTKVLISGGGRCNVTHACFDPAALVQNYPRGGKALRGAFTRFQSQDTVDWFTRRGVQLKTEADGRMFPITDNSETIIECLIHAAAKAGVKIRNNAPVAAVSYVGSREEGQGDKGTRGQGDKGDKGDKGDNYQLPITNSPLPITHYPKFEVELKSGEVLECDRLLLATGSNVAGYRIARSLGHQIEPPVPSLFTFNVLDKSLRELAGVSMNPVHLRLLTDSKTKLEQTGALLITHWGLSGPAVLKLSAWGARALHDCHYQAKLLVNWLPELDRETLRSQILSVKTAQPKKAIASYRGVNVLPHRLWQYIIVRAGIAPEDRWAGISNKEIDRLIQEIAQAEYLIQGKGAFKEEFVTCGGVNLKEVDFKTMQSKLVPGLYFAGEILDIDGVTGGFNFQSAWTTAWLAGQAMGIRNSEFGIWN</sequence>